<dbReference type="InterPro" id="IPR009061">
    <property type="entry name" value="DNA-bd_dom_put_sf"/>
</dbReference>
<organism evidence="3 4">
    <name type="scientific">Leucobacter triazinivorans</name>
    <dbReference type="NCBI Taxonomy" id="1784719"/>
    <lineage>
        <taxon>Bacteria</taxon>
        <taxon>Bacillati</taxon>
        <taxon>Actinomycetota</taxon>
        <taxon>Actinomycetes</taxon>
        <taxon>Micrococcales</taxon>
        <taxon>Microbacteriaceae</taxon>
        <taxon>Leucobacter</taxon>
    </lineage>
</organism>
<evidence type="ECO:0000313" key="3">
    <source>
        <dbReference type="EMBL" id="QBE48461.1"/>
    </source>
</evidence>
<dbReference type="EMBL" id="CP035806">
    <property type="protein sequence ID" value="QBE48461.1"/>
    <property type="molecule type" value="Genomic_DNA"/>
</dbReference>
<dbReference type="Pfam" id="PF12728">
    <property type="entry name" value="HTH_17"/>
    <property type="match status" value="1"/>
</dbReference>
<name>A0A4P6KET0_9MICO</name>
<dbReference type="InterPro" id="IPR041657">
    <property type="entry name" value="HTH_17"/>
</dbReference>
<dbReference type="AlphaFoldDB" id="A0A4P6KET0"/>
<evidence type="ECO:0000256" key="1">
    <source>
        <dbReference type="SAM" id="MobiDB-lite"/>
    </source>
</evidence>
<feature type="domain" description="Helix-turn-helix" evidence="2">
    <location>
        <begin position="15"/>
        <end position="62"/>
    </location>
</feature>
<dbReference type="KEGG" id="ltr:EVS81_06085"/>
<evidence type="ECO:0000259" key="2">
    <source>
        <dbReference type="Pfam" id="PF12728"/>
    </source>
</evidence>
<accession>A0A4P6KET0</accession>
<dbReference type="GO" id="GO:0003677">
    <property type="term" value="F:DNA binding"/>
    <property type="evidence" value="ECO:0007669"/>
    <property type="project" value="UniProtKB-KW"/>
</dbReference>
<protein>
    <submittedName>
        <fullName evidence="3">DNA-binding protein</fullName>
    </submittedName>
</protein>
<gene>
    <name evidence="3" type="ORF">EVS81_06085</name>
</gene>
<feature type="region of interest" description="Disordered" evidence="1">
    <location>
        <begin position="65"/>
        <end position="86"/>
    </location>
</feature>
<dbReference type="SUPFAM" id="SSF46955">
    <property type="entry name" value="Putative DNA-binding domain"/>
    <property type="match status" value="1"/>
</dbReference>
<evidence type="ECO:0000313" key="4">
    <source>
        <dbReference type="Proteomes" id="UP000289260"/>
    </source>
</evidence>
<keyword evidence="4" id="KW-1185">Reference proteome</keyword>
<keyword evidence="3" id="KW-0238">DNA-binding</keyword>
<dbReference type="OrthoDB" id="194758at2"/>
<reference evidence="3 4" key="1">
    <citation type="submission" date="2019-02" db="EMBL/GenBank/DDBJ databases">
        <authorList>
            <person name="Sun L."/>
            <person name="Pan D."/>
            <person name="Wu X."/>
        </authorList>
    </citation>
    <scope>NUCLEOTIDE SEQUENCE [LARGE SCALE GENOMIC DNA]</scope>
    <source>
        <strain evidence="3 4">JW-1</strain>
    </source>
</reference>
<dbReference type="Proteomes" id="UP000289260">
    <property type="component" value="Chromosome"/>
</dbReference>
<proteinExistence type="predicted"/>
<dbReference type="RefSeq" id="WP_130109599.1">
    <property type="nucleotide sequence ID" value="NZ_CP035806.1"/>
</dbReference>
<sequence length="86" mass="9582">MKEEPQPNRQGLEPLLNINELADYLGVPISTIYDWRTNGKGPRAYRFGKRIMFGVNDIRTWMGAMREPDSQAPGAATFPGAEGTRG</sequence>